<gene>
    <name evidence="2" type="ORF">GP486_004330</name>
</gene>
<name>A0A9P8RPW3_9PEZI</name>
<organism evidence="2 3">
    <name type="scientific">Trichoglossum hirsutum</name>
    <dbReference type="NCBI Taxonomy" id="265104"/>
    <lineage>
        <taxon>Eukaryota</taxon>
        <taxon>Fungi</taxon>
        <taxon>Dikarya</taxon>
        <taxon>Ascomycota</taxon>
        <taxon>Pezizomycotina</taxon>
        <taxon>Geoglossomycetes</taxon>
        <taxon>Geoglossales</taxon>
        <taxon>Geoglossaceae</taxon>
        <taxon>Trichoglossum</taxon>
    </lineage>
</organism>
<keyword evidence="3" id="KW-1185">Reference proteome</keyword>
<protein>
    <recommendedName>
        <fullName evidence="1">CHAT domain-containing protein</fullName>
    </recommendedName>
</protein>
<feature type="domain" description="CHAT" evidence="1">
    <location>
        <begin position="105"/>
        <end position="355"/>
    </location>
</feature>
<dbReference type="InterPro" id="IPR024983">
    <property type="entry name" value="CHAT_dom"/>
</dbReference>
<evidence type="ECO:0000259" key="1">
    <source>
        <dbReference type="Pfam" id="PF12770"/>
    </source>
</evidence>
<comment type="caution">
    <text evidence="2">The sequence shown here is derived from an EMBL/GenBank/DDBJ whole genome shotgun (WGS) entry which is preliminary data.</text>
</comment>
<proteinExistence type="predicted"/>
<accession>A0A9P8RPW3</accession>
<evidence type="ECO:0000313" key="3">
    <source>
        <dbReference type="Proteomes" id="UP000750711"/>
    </source>
</evidence>
<dbReference type="SUPFAM" id="SSF52540">
    <property type="entry name" value="P-loop containing nucleoside triphosphate hydrolases"/>
    <property type="match status" value="1"/>
</dbReference>
<dbReference type="Pfam" id="PF12770">
    <property type="entry name" value="CHAT"/>
    <property type="match status" value="1"/>
</dbReference>
<dbReference type="Proteomes" id="UP000750711">
    <property type="component" value="Unassembled WGS sequence"/>
</dbReference>
<dbReference type="EMBL" id="JAGHQM010000669">
    <property type="protein sequence ID" value="KAH0559091.1"/>
    <property type="molecule type" value="Genomic_DNA"/>
</dbReference>
<evidence type="ECO:0000313" key="2">
    <source>
        <dbReference type="EMBL" id="KAH0559091.1"/>
    </source>
</evidence>
<reference evidence="2" key="1">
    <citation type="submission" date="2021-03" db="EMBL/GenBank/DDBJ databases">
        <title>Comparative genomics and phylogenomic investigation of the class Geoglossomycetes provide insights into ecological specialization and systematics.</title>
        <authorList>
            <person name="Melie T."/>
            <person name="Pirro S."/>
            <person name="Miller A.N."/>
            <person name="Quandt A."/>
        </authorList>
    </citation>
    <scope>NUCLEOTIDE SEQUENCE</scope>
    <source>
        <strain evidence="2">CAQ_001_2017</strain>
    </source>
</reference>
<sequence length="1571" mass="176449">MQLYVRASSSPKPATWEVVIRCEERETAVVLDDPFQEEQHDQLRWYLEEHYANSPFQIERATRTRRGLHEYGLSLIRMLDLPGFFQGMEVPLPSLHIFVECSADDAAFNRILWETLEHPECHSAITQELVVTRSVCCQIEGTPQAPPRVDSCFRILLIAARNLAKREEPDHRLISRSLVRTIASVSRFRTVELELVRPGTFSALKDSLQSHGGGYYDLVHFDVHGDMALSEGKKLPVLFFVDEDDPFAGLDDATAGLVAYPVSEISSVLVSANVQRVVLNACRSADATANLAMKFVQAGIKNVVACSHKFHIDAASKFMASFYHRLLVFDASVASSVAMARTTLRDDNKRQARFGDSVELHDWVIPAVYVDSFYHDILKSATASSTEGRSTVIPEAPYIGPQETMVGRDLDVLIIETLLLLDSRVMVLGGLSGVGKSFLLKHCEWWWQRTGFVDKAFYFDAELEDISIDNIYRRLILEPVLSSDDISRVLQGTGLSDVGKSSKMDAVTRFLSEGRNLLVFDHCKSEIGQSSGLVFDPEVEDLMIEIQRVKTFLILVAPHPIGALTHKAIEEADNSGAENVLFSEYILEPLPQSDGIKLIKQLGHFGVITPPVQRWIQRILYLLHYLPGMIVGISALLSKASDARGVEDLELELKGLFFQTLLGQEDLLGNTEQSYRLTTKIAAILSEASEEIRQLFVFLAPFTSRIPNDISPFLAFLVDNGLFSLPEIPTLGPRSMRNDPSTADLLAGDSPKANTSTEYILAQFAAILAKFETIGLIGNIEETNKRTFHPGLKNHLALQLRQNEDVCSEVFKTFVVCQEDLFHKRFGGIPNLDMTEVSDAIIRDDSNYLSMIAYPVLELGGQEAMLITPHQLTEVICGNSWKTDATLVNGEVLLPLCLAFVGQYPTFKKLQSHLKHVEVEDEEMKQAIEGMRSNRGPLKAAGRISVWIAHYYAEYGLSSELGDALDEIDDLYFSMRKYLPVTDNALGYCSFRRRLLRLIHGFRELVNAGDIMKAEKFLQTSEAEIESRHKARPSSTELAYELTHCRQMILERTIEKNSPPAEVSDALSKYREIFDKCQALQMASPLFGPVYVGWSCLTSLRENDLDVDIRQLEVVKLNAPTPQRIPGYKSGLALAPVEFWQNMRPIQPGTNRLLSVLDRSIEAGNWQSELMAYQQIGRIAMEEERWMDAATTQLKVIQFSQDRGLPVEEDEQITAIMRYAMCLNELDRPTEAVPHLEQVISRARKGNFRNLECDILRVMWYIKHNKGHGSIPSWELALMQIKLMYGPSLTEARQLLEDRRRGEGFEQLQNSLFRIFGTRSDPLLFMLSSMLNVSKSEVYDTFIATQEQGKLETAQQSEAFIECSAYFGTTVDELYQLLTAVRELLYKLPGAWLSGYITAEAEVIACAPDDVRASYNFDFFEGTRWAAKGLRGAGGDAEGHSTYRYESIWDIPTNQELKLVWQKYQSTGDFLKRLVEAARASLTTPLTDKPLQPSHGFQEKTIRLLTAGMLPVVAPIVLRDVLATNGGEDSNHESERRLARLKMQIETIILNAFFDDIAGADNESTPETTAG</sequence>
<dbReference type="InterPro" id="IPR027417">
    <property type="entry name" value="P-loop_NTPase"/>
</dbReference>